<reference evidence="2" key="1">
    <citation type="submission" date="2015-07" db="EMBL/GenBank/DDBJ databases">
        <authorList>
            <person name="Teixeira M.M."/>
            <person name="Souza R.C."/>
            <person name="Almeida L.G."/>
            <person name="Vicente V.A."/>
            <person name="de Hoog S."/>
            <person name="Bocca A.L."/>
            <person name="de Almeida S.R."/>
            <person name="Vasconcelos A.T."/>
            <person name="Felipe M.S."/>
        </authorList>
    </citation>
    <scope>NUCLEOTIDE SEQUENCE [LARGE SCALE GENOMIC DNA]</scope>
    <source>
        <strain evidence="2">KSF</strain>
    </source>
</reference>
<evidence type="ECO:0000313" key="1">
    <source>
        <dbReference type="EMBL" id="OCT45645.1"/>
    </source>
</evidence>
<sequence>MPPGNRVFTASNFAYELERGKEARRESYTSRKVRVMQDPFDRENRSRLFQKGLIQGGCERIYMKPEQEACRQIPARESLGHTDYSKEQNFQTKKRSYKTFPCSIWGRLRVLGMISATVTMLPVRQVAVSVPQPMGTP</sequence>
<dbReference type="AlphaFoldDB" id="A0A1C1CAV7"/>
<name>A0A1C1CAV7_9EURO</name>
<dbReference type="VEuPathDB" id="FungiDB:CLCR_01741"/>
<dbReference type="EMBL" id="LGRB01000019">
    <property type="protein sequence ID" value="OCT45645.1"/>
    <property type="molecule type" value="Genomic_DNA"/>
</dbReference>
<proteinExistence type="predicted"/>
<gene>
    <name evidence="1" type="ORF">CLCR_01741</name>
</gene>
<organism evidence="1 2">
    <name type="scientific">Cladophialophora carrionii</name>
    <dbReference type="NCBI Taxonomy" id="86049"/>
    <lineage>
        <taxon>Eukaryota</taxon>
        <taxon>Fungi</taxon>
        <taxon>Dikarya</taxon>
        <taxon>Ascomycota</taxon>
        <taxon>Pezizomycotina</taxon>
        <taxon>Eurotiomycetes</taxon>
        <taxon>Chaetothyriomycetidae</taxon>
        <taxon>Chaetothyriales</taxon>
        <taxon>Herpotrichiellaceae</taxon>
        <taxon>Cladophialophora</taxon>
    </lineage>
</organism>
<accession>A0A1C1CAV7</accession>
<keyword evidence="2" id="KW-1185">Reference proteome</keyword>
<comment type="caution">
    <text evidence="1">The sequence shown here is derived from an EMBL/GenBank/DDBJ whole genome shotgun (WGS) entry which is preliminary data.</text>
</comment>
<protein>
    <submittedName>
        <fullName evidence="1">Uncharacterized protein</fullName>
    </submittedName>
</protein>
<dbReference type="Proteomes" id="UP000094526">
    <property type="component" value="Unassembled WGS sequence"/>
</dbReference>
<evidence type="ECO:0000313" key="2">
    <source>
        <dbReference type="Proteomes" id="UP000094526"/>
    </source>
</evidence>